<dbReference type="GO" id="GO:0043814">
    <property type="term" value="F:phospholactate guanylyltransferase activity"/>
    <property type="evidence" value="ECO:0007669"/>
    <property type="project" value="InterPro"/>
</dbReference>
<gene>
    <name evidence="5" type="ORF">SAMN05444158_4950</name>
</gene>
<name>A0A1H1YPU6_9BRAD</name>
<dbReference type="Proteomes" id="UP000243904">
    <property type="component" value="Chromosome I"/>
</dbReference>
<reference evidence="6" key="1">
    <citation type="submission" date="2016-10" db="EMBL/GenBank/DDBJ databases">
        <authorList>
            <person name="Varghese N."/>
            <person name="Submissions S."/>
        </authorList>
    </citation>
    <scope>NUCLEOTIDE SEQUENCE [LARGE SCALE GENOMIC DNA]</scope>
    <source>
        <strain evidence="6">GAS369</strain>
    </source>
</reference>
<evidence type="ECO:0000313" key="6">
    <source>
        <dbReference type="Proteomes" id="UP000243904"/>
    </source>
</evidence>
<keyword evidence="3" id="KW-0547">Nucleotide-binding</keyword>
<dbReference type="RefSeq" id="WP_146689168.1">
    <property type="nucleotide sequence ID" value="NZ_LT629750.1"/>
</dbReference>
<dbReference type="InterPro" id="IPR002835">
    <property type="entry name" value="CofC"/>
</dbReference>
<dbReference type="SUPFAM" id="SSF53448">
    <property type="entry name" value="Nucleotide-diphospho-sugar transferases"/>
    <property type="match status" value="1"/>
</dbReference>
<proteinExistence type="predicted"/>
<evidence type="ECO:0000313" key="5">
    <source>
        <dbReference type="EMBL" id="SDT23498.1"/>
    </source>
</evidence>
<evidence type="ECO:0000256" key="3">
    <source>
        <dbReference type="ARBA" id="ARBA00022741"/>
    </source>
</evidence>
<dbReference type="AlphaFoldDB" id="A0A1H1YPU6"/>
<dbReference type="Gene3D" id="3.90.550.10">
    <property type="entry name" value="Spore Coat Polysaccharide Biosynthesis Protein SpsA, Chain A"/>
    <property type="match status" value="1"/>
</dbReference>
<evidence type="ECO:0000256" key="1">
    <source>
        <dbReference type="ARBA" id="ARBA00022679"/>
    </source>
</evidence>
<dbReference type="EMBL" id="LT629750">
    <property type="protein sequence ID" value="SDT23498.1"/>
    <property type="molecule type" value="Genomic_DNA"/>
</dbReference>
<dbReference type="PANTHER" id="PTHR40392">
    <property type="entry name" value="2-PHOSPHO-L-LACTATE GUANYLYLTRANSFERASE"/>
    <property type="match status" value="1"/>
</dbReference>
<accession>A0A1H1YPU6</accession>
<organism evidence="5 6">
    <name type="scientific">Bradyrhizobium canariense</name>
    <dbReference type="NCBI Taxonomy" id="255045"/>
    <lineage>
        <taxon>Bacteria</taxon>
        <taxon>Pseudomonadati</taxon>
        <taxon>Pseudomonadota</taxon>
        <taxon>Alphaproteobacteria</taxon>
        <taxon>Hyphomicrobiales</taxon>
        <taxon>Nitrobacteraceae</taxon>
        <taxon>Bradyrhizobium</taxon>
    </lineage>
</organism>
<protein>
    <submittedName>
        <fullName evidence="5">2-phospho-L-lactate guanylyltransferase</fullName>
    </submittedName>
</protein>
<dbReference type="NCBIfam" id="TIGR03552">
    <property type="entry name" value="F420_cofC"/>
    <property type="match status" value="1"/>
</dbReference>
<dbReference type="GO" id="GO:0005525">
    <property type="term" value="F:GTP binding"/>
    <property type="evidence" value="ECO:0007669"/>
    <property type="project" value="UniProtKB-KW"/>
</dbReference>
<dbReference type="InterPro" id="IPR029044">
    <property type="entry name" value="Nucleotide-diphossugar_trans"/>
</dbReference>
<keyword evidence="6" id="KW-1185">Reference proteome</keyword>
<dbReference type="PANTHER" id="PTHR40392:SF1">
    <property type="entry name" value="2-PHOSPHO-L-LACTATE GUANYLYLTRANSFERASE"/>
    <property type="match status" value="1"/>
</dbReference>
<keyword evidence="1 5" id="KW-0808">Transferase</keyword>
<keyword evidence="4" id="KW-0342">GTP-binding</keyword>
<evidence type="ECO:0000256" key="2">
    <source>
        <dbReference type="ARBA" id="ARBA00022695"/>
    </source>
</evidence>
<evidence type="ECO:0000256" key="4">
    <source>
        <dbReference type="ARBA" id="ARBA00023134"/>
    </source>
</evidence>
<keyword evidence="2 5" id="KW-0548">Nucleotidyltransferase</keyword>
<sequence>MENLGILIPCKALTRGKSRLASVLSDESRHQLCRSFLLRSLELARSIIIPDHIGIVSDDPEVLSIGQSCGALSVLDTGNGLNKALEDGRLDLLKARPCVKRLLVMPIDLPLCTSSAVKAFAKNSEDVALAADRSGVGTNMICLSPKALNKFSFRYGNNSLASHRQEAADQRLSMSIVDEFYLGFDIDEPDHYKRWIEGAANGELAA</sequence>
<dbReference type="Pfam" id="PF01983">
    <property type="entry name" value="CofC"/>
    <property type="match status" value="1"/>
</dbReference>